<comment type="subcellular location">
    <subcellularLocation>
        <location evidence="1">Cell outer membrane</location>
        <topology evidence="1">Lipid-anchor</topology>
    </subcellularLocation>
</comment>
<keyword evidence="2" id="KW-0732">Signal</keyword>
<keyword evidence="6" id="KW-0449">Lipoprotein</keyword>
<protein>
    <recommendedName>
        <fullName evidence="9">Lipoprotein</fullName>
    </recommendedName>
</protein>
<name>A0A916BHZ2_9PROT</name>
<evidence type="ECO:0008006" key="9">
    <source>
        <dbReference type="Google" id="ProtNLM"/>
    </source>
</evidence>
<evidence type="ECO:0000256" key="3">
    <source>
        <dbReference type="ARBA" id="ARBA00023136"/>
    </source>
</evidence>
<evidence type="ECO:0000313" key="7">
    <source>
        <dbReference type="EMBL" id="CAE6738456.1"/>
    </source>
</evidence>
<dbReference type="GO" id="GO:0009279">
    <property type="term" value="C:cell outer membrane"/>
    <property type="evidence" value="ECO:0007669"/>
    <property type="project" value="UniProtKB-SubCell"/>
</dbReference>
<evidence type="ECO:0000256" key="2">
    <source>
        <dbReference type="ARBA" id="ARBA00022729"/>
    </source>
</evidence>
<dbReference type="PROSITE" id="PS51257">
    <property type="entry name" value="PROKAR_LIPOPROTEIN"/>
    <property type="match status" value="1"/>
</dbReference>
<sequence length="39" mass="4049">MHKIGIVVLLALLLQGCGKKGPLYLPPPQSPAQPSPGTQ</sequence>
<accession>A0A916BHZ2</accession>
<evidence type="ECO:0000256" key="6">
    <source>
        <dbReference type="ARBA" id="ARBA00023288"/>
    </source>
</evidence>
<keyword evidence="3" id="KW-0472">Membrane</keyword>
<dbReference type="AlphaFoldDB" id="A0A916BHZ2"/>
<evidence type="ECO:0000256" key="5">
    <source>
        <dbReference type="ARBA" id="ARBA00023237"/>
    </source>
</evidence>
<dbReference type="Pfam" id="PF13627">
    <property type="entry name" value="LptM_cons"/>
    <property type="match status" value="1"/>
</dbReference>
<evidence type="ECO:0000313" key="8">
    <source>
        <dbReference type="Proteomes" id="UP000675882"/>
    </source>
</evidence>
<keyword evidence="5" id="KW-0998">Cell outer membrane</keyword>
<keyword evidence="4" id="KW-0564">Palmitate</keyword>
<reference evidence="7" key="1">
    <citation type="submission" date="2021-02" db="EMBL/GenBank/DDBJ databases">
        <authorList>
            <person name="Han P."/>
        </authorList>
    </citation>
    <scope>NUCLEOTIDE SEQUENCE</scope>
    <source>
        <strain evidence="7">Candidatus Nitrotoga sp. ZN8</strain>
    </source>
</reference>
<dbReference type="Proteomes" id="UP000675882">
    <property type="component" value="Unassembled WGS sequence"/>
</dbReference>
<evidence type="ECO:0000256" key="4">
    <source>
        <dbReference type="ARBA" id="ARBA00023139"/>
    </source>
</evidence>
<keyword evidence="8" id="KW-1185">Reference proteome</keyword>
<comment type="caution">
    <text evidence="7">The sequence shown here is derived from an EMBL/GenBank/DDBJ whole genome shotgun (WGS) entry which is preliminary data.</text>
</comment>
<evidence type="ECO:0000256" key="1">
    <source>
        <dbReference type="ARBA" id="ARBA00004459"/>
    </source>
</evidence>
<dbReference type="RefSeq" id="WP_213036812.1">
    <property type="nucleotide sequence ID" value="NZ_CAJNBL010000043.1"/>
</dbReference>
<dbReference type="EMBL" id="CAJNBL010000043">
    <property type="protein sequence ID" value="CAE6738456.1"/>
    <property type="molecule type" value="Genomic_DNA"/>
</dbReference>
<dbReference type="InterPro" id="IPR032831">
    <property type="entry name" value="LptM_cons"/>
</dbReference>
<dbReference type="NCBIfam" id="NF047847">
    <property type="entry name" value="SS_mature_LptM"/>
    <property type="match status" value="1"/>
</dbReference>
<gene>
    <name evidence="7" type="ORF">NTGZN8_80031</name>
</gene>
<proteinExistence type="predicted"/>
<organism evidence="7 8">
    <name type="scientific">Candidatus Nitrotoga fabula</name>
    <dbReference type="NCBI Taxonomy" id="2182327"/>
    <lineage>
        <taxon>Bacteria</taxon>
        <taxon>Pseudomonadati</taxon>
        <taxon>Pseudomonadota</taxon>
        <taxon>Betaproteobacteria</taxon>
        <taxon>Nitrosomonadales</taxon>
        <taxon>Gallionellaceae</taxon>
        <taxon>Candidatus Nitrotoga</taxon>
    </lineage>
</organism>